<dbReference type="EMBL" id="MU001683">
    <property type="protein sequence ID" value="KAF2456477.1"/>
    <property type="molecule type" value="Genomic_DNA"/>
</dbReference>
<dbReference type="InterPro" id="IPR020846">
    <property type="entry name" value="MFS_dom"/>
</dbReference>
<evidence type="ECO:0000256" key="2">
    <source>
        <dbReference type="ARBA" id="ARBA00022692"/>
    </source>
</evidence>
<keyword evidence="4 6" id="KW-0472">Membrane</keyword>
<feature type="compositionally biased region" description="Basic and acidic residues" evidence="5">
    <location>
        <begin position="48"/>
        <end position="57"/>
    </location>
</feature>
<dbReference type="SUPFAM" id="SSF103473">
    <property type="entry name" value="MFS general substrate transporter"/>
    <property type="match status" value="1"/>
</dbReference>
<feature type="region of interest" description="Disordered" evidence="5">
    <location>
        <begin position="1"/>
        <end position="67"/>
    </location>
</feature>
<feature type="transmembrane region" description="Helical" evidence="6">
    <location>
        <begin position="361"/>
        <end position="386"/>
    </location>
</feature>
<dbReference type="GO" id="GO:0016020">
    <property type="term" value="C:membrane"/>
    <property type="evidence" value="ECO:0007669"/>
    <property type="project" value="UniProtKB-SubCell"/>
</dbReference>
<sequence>MGESTAVATGTGAGAGRRPSRDSIGAADGRVDASGDQGSEQTPLLRSSSRESDDTLSHHHRHHDDADWSGTAEFSGLPWWKRPSIFWVLGPFFISMLAFGGIIVPKLNLILELICREYTSDRSVSDRDFSTFLAGANDDQCRIPEVQSRVAKFTLYGNVITGVLSAITSPKLGALSDRYGRRKLIFVSVAGTMIGEVITIFAAIYPDTFPINLILLGFAFDGLCGSFICAMAIMHAYATDCTPPSQRNVAFGYFHGCLFTGIAVGPILAGLLVKATGSILTIFYIALGCHVFFVLFTLLVIPESLSKSRQEAAREKYRQMRDALGPAADWLTQIRSFNLLEPLKILYPRGEGSSAAVRRNLVLLSAIDTIIFGVAMGSMTVVVYYTEYVFGFGTYESSVFVSVVNSCRVFCLIVVLPVITRLVRGPAARRHHHHRGKTPGADRFDLAVIRAAIFFDTLGYLGYALAPSGGLFVLAGAVTAVGGLGSPTLQSSLTKHVPADRTGQLLGATGLLHALARVVAPAAFNGIYSATVGKYTPTVFVCLTATFAVAWGCSWFVLPGVSLDGPSERRRRASESSSDESEEDYVETSAGI</sequence>
<accession>A0A6A6NYA2</accession>
<dbReference type="AlphaFoldDB" id="A0A6A6NYA2"/>
<dbReference type="PROSITE" id="PS00216">
    <property type="entry name" value="SUGAR_TRANSPORT_1"/>
    <property type="match status" value="1"/>
</dbReference>
<evidence type="ECO:0000256" key="3">
    <source>
        <dbReference type="ARBA" id="ARBA00022989"/>
    </source>
</evidence>
<feature type="domain" description="Major facilitator superfamily (MFS) profile" evidence="7">
    <location>
        <begin position="84"/>
        <end position="562"/>
    </location>
</feature>
<proteinExistence type="predicted"/>
<dbReference type="PANTHER" id="PTHR23507:SF40">
    <property type="entry name" value="TETRACYCLINE-EFFLUX TRANSPORTER"/>
    <property type="match status" value="1"/>
</dbReference>
<feature type="compositionally biased region" description="Acidic residues" evidence="5">
    <location>
        <begin position="577"/>
        <end position="586"/>
    </location>
</feature>
<evidence type="ECO:0000256" key="1">
    <source>
        <dbReference type="ARBA" id="ARBA00004141"/>
    </source>
</evidence>
<evidence type="ECO:0000313" key="8">
    <source>
        <dbReference type="EMBL" id="KAF2456477.1"/>
    </source>
</evidence>
<feature type="region of interest" description="Disordered" evidence="5">
    <location>
        <begin position="566"/>
        <end position="592"/>
    </location>
</feature>
<keyword evidence="9" id="KW-1185">Reference proteome</keyword>
<reference evidence="8" key="1">
    <citation type="journal article" date="2020" name="Stud. Mycol.">
        <title>101 Dothideomycetes genomes: a test case for predicting lifestyles and emergence of pathogens.</title>
        <authorList>
            <person name="Haridas S."/>
            <person name="Albert R."/>
            <person name="Binder M."/>
            <person name="Bloem J."/>
            <person name="Labutti K."/>
            <person name="Salamov A."/>
            <person name="Andreopoulos B."/>
            <person name="Baker S."/>
            <person name="Barry K."/>
            <person name="Bills G."/>
            <person name="Bluhm B."/>
            <person name="Cannon C."/>
            <person name="Castanera R."/>
            <person name="Culley D."/>
            <person name="Daum C."/>
            <person name="Ezra D."/>
            <person name="Gonzalez J."/>
            <person name="Henrissat B."/>
            <person name="Kuo A."/>
            <person name="Liang C."/>
            <person name="Lipzen A."/>
            <person name="Lutzoni F."/>
            <person name="Magnuson J."/>
            <person name="Mondo S."/>
            <person name="Nolan M."/>
            <person name="Ohm R."/>
            <person name="Pangilinan J."/>
            <person name="Park H.-J."/>
            <person name="Ramirez L."/>
            <person name="Alfaro M."/>
            <person name="Sun H."/>
            <person name="Tritt A."/>
            <person name="Yoshinaga Y."/>
            <person name="Zwiers L.-H."/>
            <person name="Turgeon B."/>
            <person name="Goodwin S."/>
            <person name="Spatafora J."/>
            <person name="Crous P."/>
            <person name="Grigoriev I."/>
        </authorList>
    </citation>
    <scope>NUCLEOTIDE SEQUENCE</scope>
    <source>
        <strain evidence="8">ATCC 16933</strain>
    </source>
</reference>
<feature type="transmembrane region" description="Helical" evidence="6">
    <location>
        <begin position="505"/>
        <end position="524"/>
    </location>
</feature>
<feature type="transmembrane region" description="Helical" evidence="6">
    <location>
        <begin position="279"/>
        <end position="301"/>
    </location>
</feature>
<dbReference type="Pfam" id="PF07690">
    <property type="entry name" value="MFS_1"/>
    <property type="match status" value="1"/>
</dbReference>
<dbReference type="Proteomes" id="UP000799766">
    <property type="component" value="Unassembled WGS sequence"/>
</dbReference>
<gene>
    <name evidence="8" type="ORF">BDY21DRAFT_372566</name>
</gene>
<feature type="transmembrane region" description="Helical" evidence="6">
    <location>
        <begin position="211"/>
        <end position="238"/>
    </location>
</feature>
<dbReference type="InterPro" id="IPR011701">
    <property type="entry name" value="MFS"/>
</dbReference>
<evidence type="ECO:0000259" key="7">
    <source>
        <dbReference type="PROSITE" id="PS50850"/>
    </source>
</evidence>
<organism evidence="8 9">
    <name type="scientific">Lineolata rhizophorae</name>
    <dbReference type="NCBI Taxonomy" id="578093"/>
    <lineage>
        <taxon>Eukaryota</taxon>
        <taxon>Fungi</taxon>
        <taxon>Dikarya</taxon>
        <taxon>Ascomycota</taxon>
        <taxon>Pezizomycotina</taxon>
        <taxon>Dothideomycetes</taxon>
        <taxon>Dothideomycetes incertae sedis</taxon>
        <taxon>Lineolatales</taxon>
        <taxon>Lineolataceae</taxon>
        <taxon>Lineolata</taxon>
    </lineage>
</organism>
<dbReference type="PANTHER" id="PTHR23507">
    <property type="entry name" value="ZGC:174356"/>
    <property type="match status" value="1"/>
</dbReference>
<feature type="transmembrane region" description="Helical" evidence="6">
    <location>
        <begin position="536"/>
        <end position="561"/>
    </location>
</feature>
<feature type="transmembrane region" description="Helical" evidence="6">
    <location>
        <begin position="398"/>
        <end position="423"/>
    </location>
</feature>
<dbReference type="InterPro" id="IPR036259">
    <property type="entry name" value="MFS_trans_sf"/>
</dbReference>
<dbReference type="InterPro" id="IPR005829">
    <property type="entry name" value="Sugar_transporter_CS"/>
</dbReference>
<comment type="subcellular location">
    <subcellularLocation>
        <location evidence="1">Membrane</location>
        <topology evidence="1">Multi-pass membrane protein</topology>
    </subcellularLocation>
</comment>
<keyword evidence="3 6" id="KW-1133">Transmembrane helix</keyword>
<keyword evidence="2 6" id="KW-0812">Transmembrane</keyword>
<evidence type="ECO:0000256" key="4">
    <source>
        <dbReference type="ARBA" id="ARBA00023136"/>
    </source>
</evidence>
<feature type="transmembrane region" description="Helical" evidence="6">
    <location>
        <begin position="184"/>
        <end position="205"/>
    </location>
</feature>
<dbReference type="Gene3D" id="1.20.1250.20">
    <property type="entry name" value="MFS general substrate transporter like domains"/>
    <property type="match status" value="1"/>
</dbReference>
<evidence type="ECO:0000256" key="6">
    <source>
        <dbReference type="SAM" id="Phobius"/>
    </source>
</evidence>
<name>A0A6A6NYA2_9PEZI</name>
<evidence type="ECO:0000256" key="5">
    <source>
        <dbReference type="SAM" id="MobiDB-lite"/>
    </source>
</evidence>
<feature type="transmembrane region" description="Helical" evidence="6">
    <location>
        <begin position="84"/>
        <end position="104"/>
    </location>
</feature>
<evidence type="ECO:0000313" key="9">
    <source>
        <dbReference type="Proteomes" id="UP000799766"/>
    </source>
</evidence>
<dbReference type="PROSITE" id="PS50850">
    <property type="entry name" value="MFS"/>
    <property type="match status" value="1"/>
</dbReference>
<feature type="transmembrane region" description="Helical" evidence="6">
    <location>
        <begin position="250"/>
        <end position="273"/>
    </location>
</feature>
<protein>
    <submittedName>
        <fullName evidence="8">Major facilitator superfamily domain-containing protein</fullName>
    </submittedName>
</protein>
<feature type="compositionally biased region" description="Low complexity" evidence="5">
    <location>
        <begin position="1"/>
        <end position="10"/>
    </location>
</feature>
<dbReference type="GO" id="GO:0022857">
    <property type="term" value="F:transmembrane transporter activity"/>
    <property type="evidence" value="ECO:0007669"/>
    <property type="project" value="InterPro"/>
</dbReference>
<dbReference type="OrthoDB" id="3026777at2759"/>
<feature type="compositionally biased region" description="Polar residues" evidence="5">
    <location>
        <begin position="36"/>
        <end position="47"/>
    </location>
</feature>